<feature type="repeat" description="ANK" evidence="1">
    <location>
        <begin position="151"/>
        <end position="187"/>
    </location>
</feature>
<feature type="repeat" description="ARM" evidence="2">
    <location>
        <begin position="515"/>
        <end position="557"/>
    </location>
</feature>
<dbReference type="Gene3D" id="1.25.10.10">
    <property type="entry name" value="Leucine-rich Repeat Variant"/>
    <property type="match status" value="5"/>
</dbReference>
<evidence type="ECO:0000256" key="1">
    <source>
        <dbReference type="PROSITE-ProRule" id="PRU00023"/>
    </source>
</evidence>
<dbReference type="InterPro" id="IPR036770">
    <property type="entry name" value="Ankyrin_rpt-contain_sf"/>
</dbReference>
<accession>A0A812MPW0</accession>
<dbReference type="SMART" id="SM00185">
    <property type="entry name" value="ARM"/>
    <property type="match status" value="11"/>
</dbReference>
<gene>
    <name evidence="4" type="primary">VAC8</name>
    <name evidence="4" type="ORF">SNAT2548_LOCUS14297</name>
</gene>
<dbReference type="Pfam" id="PF00514">
    <property type="entry name" value="Arm"/>
    <property type="match status" value="3"/>
</dbReference>
<dbReference type="Proteomes" id="UP000604046">
    <property type="component" value="Unassembled WGS sequence"/>
</dbReference>
<dbReference type="PRINTS" id="PR01415">
    <property type="entry name" value="ANKYRIN"/>
</dbReference>
<feature type="repeat" description="ARM" evidence="2">
    <location>
        <begin position="368"/>
        <end position="413"/>
    </location>
</feature>
<feature type="repeat" description="ANK" evidence="1">
    <location>
        <begin position="85"/>
        <end position="117"/>
    </location>
</feature>
<keyword evidence="5" id="KW-1185">Reference proteome</keyword>
<dbReference type="OrthoDB" id="7537227at2759"/>
<dbReference type="PANTHER" id="PTHR23315:SF7">
    <property type="entry name" value="U-BOX DOMAIN-CONTAINING PROTEIN 4"/>
    <property type="match status" value="1"/>
</dbReference>
<dbReference type="SUPFAM" id="SSF48403">
    <property type="entry name" value="Ankyrin repeat"/>
    <property type="match status" value="1"/>
</dbReference>
<feature type="repeat" description="ARM" evidence="2">
    <location>
        <begin position="328"/>
        <end position="369"/>
    </location>
</feature>
<comment type="caution">
    <text evidence="4">The sequence shown here is derived from an EMBL/GenBank/DDBJ whole genome shotgun (WGS) entry which is preliminary data.</text>
</comment>
<dbReference type="AlphaFoldDB" id="A0A812MPW0"/>
<dbReference type="SMART" id="SM00248">
    <property type="entry name" value="ANK"/>
    <property type="match status" value="6"/>
</dbReference>
<protein>
    <submittedName>
        <fullName evidence="4">VAC8 protein</fullName>
    </submittedName>
</protein>
<evidence type="ECO:0000313" key="5">
    <source>
        <dbReference type="Proteomes" id="UP000604046"/>
    </source>
</evidence>
<dbReference type="PANTHER" id="PTHR23315">
    <property type="entry name" value="U BOX DOMAIN-CONTAINING"/>
    <property type="match status" value="1"/>
</dbReference>
<keyword evidence="1" id="KW-0040">ANK repeat</keyword>
<evidence type="ECO:0000313" key="4">
    <source>
        <dbReference type="EMBL" id="CAE7269498.1"/>
    </source>
</evidence>
<organism evidence="4 5">
    <name type="scientific">Symbiodinium natans</name>
    <dbReference type="NCBI Taxonomy" id="878477"/>
    <lineage>
        <taxon>Eukaryota</taxon>
        <taxon>Sar</taxon>
        <taxon>Alveolata</taxon>
        <taxon>Dinophyceae</taxon>
        <taxon>Suessiales</taxon>
        <taxon>Symbiodiniaceae</taxon>
        <taxon>Symbiodinium</taxon>
    </lineage>
</organism>
<evidence type="ECO:0000256" key="2">
    <source>
        <dbReference type="PROSITE-ProRule" id="PRU00259"/>
    </source>
</evidence>
<dbReference type="EMBL" id="CAJNDS010001646">
    <property type="protein sequence ID" value="CAE7269498.1"/>
    <property type="molecule type" value="Genomic_DNA"/>
</dbReference>
<feature type="repeat" description="ARM" evidence="2">
    <location>
        <begin position="412"/>
        <end position="440"/>
    </location>
</feature>
<dbReference type="PROSITE" id="PS50297">
    <property type="entry name" value="ANK_REP_REGION"/>
    <property type="match status" value="1"/>
</dbReference>
<dbReference type="SUPFAM" id="SSF48371">
    <property type="entry name" value="ARM repeat"/>
    <property type="match status" value="2"/>
</dbReference>
<feature type="repeat" description="ARM" evidence="2">
    <location>
        <begin position="676"/>
        <end position="709"/>
    </location>
</feature>
<dbReference type="InterPro" id="IPR011989">
    <property type="entry name" value="ARM-like"/>
</dbReference>
<feature type="repeat" description="ARM" evidence="2">
    <location>
        <begin position="474"/>
        <end position="502"/>
    </location>
</feature>
<dbReference type="Gene3D" id="1.25.40.20">
    <property type="entry name" value="Ankyrin repeat-containing domain"/>
    <property type="match status" value="2"/>
</dbReference>
<dbReference type="Pfam" id="PF13637">
    <property type="entry name" value="Ank_4"/>
    <property type="match status" value="1"/>
</dbReference>
<feature type="repeat" description="ARM" evidence="2">
    <location>
        <begin position="718"/>
        <end position="760"/>
    </location>
</feature>
<feature type="repeat" description="ARM" evidence="2">
    <location>
        <begin position="556"/>
        <end position="598"/>
    </location>
</feature>
<reference evidence="4" key="1">
    <citation type="submission" date="2021-02" db="EMBL/GenBank/DDBJ databases">
        <authorList>
            <person name="Dougan E. K."/>
            <person name="Rhodes N."/>
            <person name="Thang M."/>
            <person name="Chan C."/>
        </authorList>
    </citation>
    <scope>NUCLEOTIDE SEQUENCE</scope>
</reference>
<feature type="region of interest" description="Disordered" evidence="3">
    <location>
        <begin position="231"/>
        <end position="287"/>
    </location>
</feature>
<dbReference type="PROSITE" id="PS50088">
    <property type="entry name" value="ANK_REPEAT"/>
    <property type="match status" value="3"/>
</dbReference>
<evidence type="ECO:0000256" key="3">
    <source>
        <dbReference type="SAM" id="MobiDB-lite"/>
    </source>
</evidence>
<dbReference type="Pfam" id="PF12796">
    <property type="entry name" value="Ank_2"/>
    <property type="match status" value="1"/>
</dbReference>
<name>A0A812MPW0_9DINO</name>
<proteinExistence type="predicted"/>
<dbReference type="InterPro" id="IPR016024">
    <property type="entry name" value="ARM-type_fold"/>
</dbReference>
<feature type="compositionally biased region" description="Polar residues" evidence="3">
    <location>
        <begin position="260"/>
        <end position="272"/>
    </location>
</feature>
<dbReference type="InterPro" id="IPR000225">
    <property type="entry name" value="Armadillo"/>
</dbReference>
<feature type="repeat" description="ANK" evidence="1">
    <location>
        <begin position="52"/>
        <end position="84"/>
    </location>
</feature>
<feature type="repeat" description="ARM" evidence="2">
    <location>
        <begin position="637"/>
        <end position="665"/>
    </location>
</feature>
<sequence>MHRFGSREVVVAMLRRALLNAATRGDAAEVQGILRKASEDGLVELLDARDQCGRTPLHCAARHGHAQVCHMLLRLRADIHAAEGAGGTALTLACLYGQFAAVRCLLQHGARPEQVDQGGRTAFHCACCGSPEVVYDLLRISRGFAFLEDARGRNPLFYAMGNNDEEAKLEVVKLLLEAKSSASQADVFGRPALFYATQAGDVKVLALLVLAVNNDPAFHLQAFQTLKVLGASGPTEDPRARAKPTSPAPKDPFPSLHSPKLSNPNALTSPADPSQPGPEPSEASCSSSIPQLLAGLLAGTDQDRETAAAALEQKSADHDSQVAIVQKGGIQPLIELLAGSVKARESAVQALRNLSSNEENQEPMAREGAVPPLVEMLKSGIGKPGKLVAHAAEALERMARNENARVAVVENGAVEVLVQLLKEGSAHEQECAVQALRNLALNGQRVTIGKDGSRKLLGVSDPNVGHKKRVLEAGAVEPLIQLLQTGSAEAQAAAAGTVANLSLGAERAGTGIVSAAILPLVRLLKSGNVELQLPAARALANLALYDKLPTAIAEAGAIPLLLELLKNGNGELQTRGAGALAMLARDANLAATIAKAGAIPLLAGLLKSRDVELQMPIGALSNLARHGNLRSIIADAGTIPLLVELLKTGNVERQMLAVGALVNLAPKVGGTIAEAGAIPHIVELLRSGNVELQKEAAKLVVNLSLNDSNLRAEIVKAEAIQPLAELLQSGCTSAQEKAAKALEQLAFGNEDYQVAIAAAGTITPLVHLFLGAEEAASRAASGALQVLANNSANAEEIKKVAALRAASLEKSEEVQDALEELKFICGDFSSGDLEDESSKEPEVPAGDSQAAPIALKDGTGSRLAMFSARFNAKNKETETKMRQVHKVLRDHKYDVLMVDAGLGDDFGKATRKFLNRLRRENGIMLCVCSEDYAEVTASKFSSYEELRYANSKGLDLLPLQVADTFPPEPPSGPEHMFDKDGEGESLTQFAFNEGVRRLDCRTLEVQEIAQQIAERLHCLHPLPPGVEP</sequence>
<dbReference type="InterPro" id="IPR002110">
    <property type="entry name" value="Ankyrin_rpt"/>
</dbReference>
<dbReference type="PROSITE" id="PS50176">
    <property type="entry name" value="ARM_REPEAT"/>
    <property type="match status" value="9"/>
</dbReference>